<protein>
    <recommendedName>
        <fullName evidence="3">BZIP domain-containing protein</fullName>
    </recommendedName>
</protein>
<sequence>MEGAMSPGDFSMERSTTTSEPLEDPEGDNELSLKRFKNTLAARRSRAKKVMILEAERTRAKDLEHANWELQKRVLVLETEQAHLKTANESQRLHIVRLEAELARALEKIKERGT</sequence>
<reference evidence="4" key="1">
    <citation type="journal article" date="2020" name="Fungal Divers.">
        <title>Resolving the Mortierellaceae phylogeny through synthesis of multi-gene phylogenetics and phylogenomics.</title>
        <authorList>
            <person name="Vandepol N."/>
            <person name="Liber J."/>
            <person name="Desiro A."/>
            <person name="Na H."/>
            <person name="Kennedy M."/>
            <person name="Barry K."/>
            <person name="Grigoriev I.V."/>
            <person name="Miller A.N."/>
            <person name="O'Donnell K."/>
            <person name="Stajich J.E."/>
            <person name="Bonito G."/>
        </authorList>
    </citation>
    <scope>NUCLEOTIDE SEQUENCE</scope>
    <source>
        <strain evidence="4">CK1249</strain>
    </source>
</reference>
<feature type="coiled-coil region" evidence="1">
    <location>
        <begin position="53"/>
        <end position="108"/>
    </location>
</feature>
<keyword evidence="1" id="KW-0175">Coiled coil</keyword>
<dbReference type="Proteomes" id="UP000738359">
    <property type="component" value="Unassembled WGS sequence"/>
</dbReference>
<evidence type="ECO:0000313" key="4">
    <source>
        <dbReference type="EMBL" id="KAF9950719.1"/>
    </source>
</evidence>
<name>A0A9P6IW71_MORAP</name>
<dbReference type="PROSITE" id="PS00036">
    <property type="entry name" value="BZIP_BASIC"/>
    <property type="match status" value="1"/>
</dbReference>
<dbReference type="Pfam" id="PF07716">
    <property type="entry name" value="bZIP_2"/>
    <property type="match status" value="1"/>
</dbReference>
<dbReference type="GO" id="GO:0003700">
    <property type="term" value="F:DNA-binding transcription factor activity"/>
    <property type="evidence" value="ECO:0007669"/>
    <property type="project" value="InterPro"/>
</dbReference>
<organism evidence="4 5">
    <name type="scientific">Mortierella alpina</name>
    <name type="common">Oleaginous fungus</name>
    <name type="synonym">Mortierella renispora</name>
    <dbReference type="NCBI Taxonomy" id="64518"/>
    <lineage>
        <taxon>Eukaryota</taxon>
        <taxon>Fungi</taxon>
        <taxon>Fungi incertae sedis</taxon>
        <taxon>Mucoromycota</taxon>
        <taxon>Mortierellomycotina</taxon>
        <taxon>Mortierellomycetes</taxon>
        <taxon>Mortierellales</taxon>
        <taxon>Mortierellaceae</taxon>
        <taxon>Mortierella</taxon>
    </lineage>
</organism>
<dbReference type="AlphaFoldDB" id="A0A9P6IW71"/>
<gene>
    <name evidence="4" type="ORF">BGZ70_001256</name>
</gene>
<accession>A0A9P6IW71</accession>
<comment type="caution">
    <text evidence="4">The sequence shown here is derived from an EMBL/GenBank/DDBJ whole genome shotgun (WGS) entry which is preliminary data.</text>
</comment>
<dbReference type="EMBL" id="JAAAHY010001270">
    <property type="protein sequence ID" value="KAF9950719.1"/>
    <property type="molecule type" value="Genomic_DNA"/>
</dbReference>
<feature type="region of interest" description="Disordered" evidence="2">
    <location>
        <begin position="1"/>
        <end position="33"/>
    </location>
</feature>
<evidence type="ECO:0000256" key="2">
    <source>
        <dbReference type="SAM" id="MobiDB-lite"/>
    </source>
</evidence>
<dbReference type="OrthoDB" id="2257100at2759"/>
<proteinExistence type="predicted"/>
<keyword evidence="5" id="KW-1185">Reference proteome</keyword>
<dbReference type="InterPro" id="IPR004827">
    <property type="entry name" value="bZIP"/>
</dbReference>
<evidence type="ECO:0000313" key="5">
    <source>
        <dbReference type="Proteomes" id="UP000738359"/>
    </source>
</evidence>
<feature type="domain" description="BZIP" evidence="3">
    <location>
        <begin position="34"/>
        <end position="48"/>
    </location>
</feature>
<dbReference type="SMART" id="SM00338">
    <property type="entry name" value="BRLZ"/>
    <property type="match status" value="1"/>
</dbReference>
<dbReference type="Gene3D" id="1.20.5.170">
    <property type="match status" value="1"/>
</dbReference>
<dbReference type="InterPro" id="IPR046347">
    <property type="entry name" value="bZIP_sf"/>
</dbReference>
<evidence type="ECO:0000256" key="1">
    <source>
        <dbReference type="SAM" id="Coils"/>
    </source>
</evidence>
<dbReference type="SUPFAM" id="SSF57959">
    <property type="entry name" value="Leucine zipper domain"/>
    <property type="match status" value="1"/>
</dbReference>
<evidence type="ECO:0000259" key="3">
    <source>
        <dbReference type="PROSITE" id="PS00036"/>
    </source>
</evidence>